<feature type="domain" description="SOCS box" evidence="6">
    <location>
        <begin position="615"/>
        <end position="657"/>
    </location>
</feature>
<evidence type="ECO:0000256" key="3">
    <source>
        <dbReference type="ARBA" id="ARBA00022490"/>
    </source>
</evidence>
<dbReference type="InterPro" id="IPR036036">
    <property type="entry name" value="SOCS_box-like_dom_sf"/>
</dbReference>
<dbReference type="KEGG" id="crq:GCK72_005851"/>
<evidence type="ECO:0000256" key="4">
    <source>
        <dbReference type="SAM" id="MobiDB-lite"/>
    </source>
</evidence>
<dbReference type="PROSITE" id="PS50188">
    <property type="entry name" value="B302_SPRY"/>
    <property type="match status" value="1"/>
</dbReference>
<evidence type="ECO:0000313" key="7">
    <source>
        <dbReference type="EMBL" id="KAF1765898.1"/>
    </source>
</evidence>
<reference evidence="7 8" key="1">
    <citation type="submission" date="2019-12" db="EMBL/GenBank/DDBJ databases">
        <title>Chromosome-level assembly of the Caenorhabditis remanei genome.</title>
        <authorList>
            <person name="Teterina A.A."/>
            <person name="Willis J.H."/>
            <person name="Phillips P.C."/>
        </authorList>
    </citation>
    <scope>NUCLEOTIDE SEQUENCE [LARGE SCALE GENOMIC DNA]</scope>
    <source>
        <strain evidence="7 8">PX506</strain>
        <tissue evidence="7">Whole organism</tissue>
    </source>
</reference>
<evidence type="ECO:0008006" key="9">
    <source>
        <dbReference type="Google" id="ProtNLM"/>
    </source>
</evidence>
<dbReference type="InterPro" id="IPR001870">
    <property type="entry name" value="B30.2/SPRY"/>
</dbReference>
<dbReference type="PANTHER" id="PTHR12245:SF11">
    <property type="entry name" value="PROTEIN GUSTAVUS"/>
    <property type="match status" value="1"/>
</dbReference>
<evidence type="ECO:0000259" key="6">
    <source>
        <dbReference type="PROSITE" id="PS50225"/>
    </source>
</evidence>
<dbReference type="InterPro" id="IPR043136">
    <property type="entry name" value="B30.2/SPRY_sf"/>
</dbReference>
<dbReference type="Pfam" id="PF00622">
    <property type="entry name" value="SPRY"/>
    <property type="match status" value="1"/>
</dbReference>
<dbReference type="AlphaFoldDB" id="A0A6A5HDR0"/>
<dbReference type="FunFam" id="2.60.120.920:FF:000035">
    <property type="entry name" value="SplA/ryanodine receptor domain and SOCS box containing 1"/>
    <property type="match status" value="1"/>
</dbReference>
<evidence type="ECO:0000256" key="2">
    <source>
        <dbReference type="ARBA" id="ARBA00010910"/>
    </source>
</evidence>
<feature type="domain" description="B30.2/SPRY" evidence="5">
    <location>
        <begin position="245"/>
        <end position="441"/>
    </location>
</feature>
<dbReference type="InterPro" id="IPR013320">
    <property type="entry name" value="ConA-like_dom_sf"/>
</dbReference>
<dbReference type="CDD" id="cd12906">
    <property type="entry name" value="SPRY_SOCS1-2-4"/>
    <property type="match status" value="1"/>
</dbReference>
<dbReference type="EMBL" id="WUAV01000002">
    <property type="protein sequence ID" value="KAF1765898.1"/>
    <property type="molecule type" value="Genomic_DNA"/>
</dbReference>
<accession>A0A6A5HDR0</accession>
<dbReference type="Gene3D" id="1.10.750.20">
    <property type="entry name" value="SOCS box"/>
    <property type="match status" value="1"/>
</dbReference>
<feature type="region of interest" description="Disordered" evidence="4">
    <location>
        <begin position="178"/>
        <end position="237"/>
    </location>
</feature>
<dbReference type="InterPro" id="IPR050672">
    <property type="entry name" value="FBXO45-Fsn/SPSB_families"/>
</dbReference>
<keyword evidence="3" id="KW-0963">Cytoplasm</keyword>
<dbReference type="GO" id="GO:0035556">
    <property type="term" value="P:intracellular signal transduction"/>
    <property type="evidence" value="ECO:0007669"/>
    <property type="project" value="InterPro"/>
</dbReference>
<feature type="compositionally biased region" description="Low complexity" evidence="4">
    <location>
        <begin position="33"/>
        <end position="52"/>
    </location>
</feature>
<name>A0A6A5HDR0_CAERE</name>
<dbReference type="PANTHER" id="PTHR12245">
    <property type="entry name" value="SPRY DOMAIN CONTAINING SOCS BOX PROTEIN"/>
    <property type="match status" value="1"/>
</dbReference>
<dbReference type="SMART" id="SM00969">
    <property type="entry name" value="SOCS_box"/>
    <property type="match status" value="1"/>
</dbReference>
<comment type="similarity">
    <text evidence="2">Belongs to the SPSB family.</text>
</comment>
<dbReference type="SUPFAM" id="SSF158235">
    <property type="entry name" value="SOCS box-like"/>
    <property type="match status" value="1"/>
</dbReference>
<feature type="region of interest" description="Disordered" evidence="4">
    <location>
        <begin position="85"/>
        <end position="107"/>
    </location>
</feature>
<dbReference type="InterPro" id="IPR001496">
    <property type="entry name" value="SOCS_box"/>
</dbReference>
<dbReference type="SMART" id="SM00449">
    <property type="entry name" value="SPRY"/>
    <property type="match status" value="1"/>
</dbReference>
<dbReference type="GeneID" id="9820908"/>
<dbReference type="Proteomes" id="UP000483820">
    <property type="component" value="Chromosome II"/>
</dbReference>
<comment type="caution">
    <text evidence="7">The sequence shown here is derived from an EMBL/GenBank/DDBJ whole genome shotgun (WGS) entry which is preliminary data.</text>
</comment>
<dbReference type="RefSeq" id="XP_003109028.2">
    <property type="nucleotide sequence ID" value="XM_003108980.2"/>
</dbReference>
<dbReference type="InterPro" id="IPR003877">
    <property type="entry name" value="SPRY_dom"/>
</dbReference>
<organism evidence="7 8">
    <name type="scientific">Caenorhabditis remanei</name>
    <name type="common">Caenorhabditis vulgaris</name>
    <dbReference type="NCBI Taxonomy" id="31234"/>
    <lineage>
        <taxon>Eukaryota</taxon>
        <taxon>Metazoa</taxon>
        <taxon>Ecdysozoa</taxon>
        <taxon>Nematoda</taxon>
        <taxon>Chromadorea</taxon>
        <taxon>Rhabditida</taxon>
        <taxon>Rhabditina</taxon>
        <taxon>Rhabditomorpha</taxon>
        <taxon>Rhabditoidea</taxon>
        <taxon>Rhabditidae</taxon>
        <taxon>Peloderinae</taxon>
        <taxon>Caenorhabditis</taxon>
    </lineage>
</organism>
<sequence length="657" mass="73626">MNRKTLINDSNEVSRKLNSLRSGRKECLSLIQSSSYKNNTPSSSSYQRSSPYTRKRCQQENLPIRDQKRRKSLDLMAASLSSSMYTSPTTLSSTSSSSSSTSSLSSYTRSTIPIITPDLVEQLSREIIYSVFHAAAAISTNAEEYTYNVSNMLLQYMNDVSPSSEACSTSSSAYHRATNSSANSTASSAAGSHHHSGLTGSSRPVTQTRERKSYTTHNGRSAPMRSLSPAHPSAVMSGMDDLLRPERFDRIMHMPPPAQYIQEQHSWNPEDRSLNIFVKDEDKFTFHRHPVAQSTDCIRGKIGYSRGFHVWQIEWPERQRGTHAVVGVATKTAPLHATGYTALIGTTNESYGWDITRRECHHDSKNTMTWRYPFSNSRDVYHVPDKFYCILDMDEGYMAFATDEEYLGVAFRNLKGKTLYPIVAAVWGHCEISMRYLGSLERELISFDSPPSTSRRLPMRSSLPHHRRPSPPRPLFHSPAYKPPPRTRYPSNSPAALRAADAQSPVLPFSPFSDLAKIFSFYDLQAGGASSSSSSYSLFEPPAEWQKFDDECSNESPRRDPSFDGSIVLDETPCASSYQSLYLPAPPSVRAPSELFGPPLTPGDSQMQADGSELAEPLSLSELCRRRVRIQLGPQPEESIEELMIPPILKRYLMYQY</sequence>
<feature type="region of interest" description="Disordered" evidence="4">
    <location>
        <begin position="449"/>
        <end position="497"/>
    </location>
</feature>
<gene>
    <name evidence="7" type="ORF">GCK72_005851</name>
</gene>
<comment type="subcellular location">
    <subcellularLocation>
        <location evidence="1">Cytoplasm</location>
    </subcellularLocation>
</comment>
<feature type="region of interest" description="Disordered" evidence="4">
    <location>
        <begin position="33"/>
        <end position="69"/>
    </location>
</feature>
<feature type="compositionally biased region" description="Low complexity" evidence="4">
    <location>
        <begin position="178"/>
        <end position="202"/>
    </location>
</feature>
<dbReference type="SUPFAM" id="SSF49899">
    <property type="entry name" value="Concanavalin A-like lectins/glucanases"/>
    <property type="match status" value="1"/>
</dbReference>
<dbReference type="Pfam" id="PF07525">
    <property type="entry name" value="SOCS_box"/>
    <property type="match status" value="1"/>
</dbReference>
<evidence type="ECO:0000259" key="5">
    <source>
        <dbReference type="PROSITE" id="PS50188"/>
    </source>
</evidence>
<dbReference type="Gene3D" id="2.60.120.920">
    <property type="match status" value="1"/>
</dbReference>
<dbReference type="CTD" id="9820908"/>
<dbReference type="PROSITE" id="PS50225">
    <property type="entry name" value="SOCS"/>
    <property type="match status" value="1"/>
</dbReference>
<evidence type="ECO:0000256" key="1">
    <source>
        <dbReference type="ARBA" id="ARBA00004496"/>
    </source>
</evidence>
<dbReference type="GO" id="GO:0043161">
    <property type="term" value="P:proteasome-mediated ubiquitin-dependent protein catabolic process"/>
    <property type="evidence" value="ECO:0007669"/>
    <property type="project" value="TreeGrafter"/>
</dbReference>
<dbReference type="FunFam" id="1.10.750.20:FF:000001">
    <property type="entry name" value="Ankyrin repeat and SOCS box containing 1"/>
    <property type="match status" value="1"/>
</dbReference>
<evidence type="ECO:0000313" key="8">
    <source>
        <dbReference type="Proteomes" id="UP000483820"/>
    </source>
</evidence>
<dbReference type="GO" id="GO:0005737">
    <property type="term" value="C:cytoplasm"/>
    <property type="evidence" value="ECO:0007669"/>
    <property type="project" value="UniProtKB-SubCell"/>
</dbReference>
<proteinExistence type="inferred from homology"/>
<protein>
    <recommendedName>
        <fullName evidence="9">B30.2/SPRY domain-containing protein</fullName>
    </recommendedName>
</protein>
<dbReference type="GO" id="GO:0019005">
    <property type="term" value="C:SCF ubiquitin ligase complex"/>
    <property type="evidence" value="ECO:0007669"/>
    <property type="project" value="TreeGrafter"/>
</dbReference>